<evidence type="ECO:0000313" key="4">
    <source>
        <dbReference type="Proteomes" id="UP001501612"/>
    </source>
</evidence>
<dbReference type="InterPro" id="IPR004843">
    <property type="entry name" value="Calcineurin-like_PHP"/>
</dbReference>
<dbReference type="InterPro" id="IPR051918">
    <property type="entry name" value="STPP_CPPED1"/>
</dbReference>
<evidence type="ECO:0000313" key="3">
    <source>
        <dbReference type="EMBL" id="GAA1932246.1"/>
    </source>
</evidence>
<feature type="signal peptide" evidence="1">
    <location>
        <begin position="1"/>
        <end position="28"/>
    </location>
</feature>
<name>A0ABP5B5I9_9ACTN</name>
<evidence type="ECO:0000256" key="1">
    <source>
        <dbReference type="SAM" id="SignalP"/>
    </source>
</evidence>
<evidence type="ECO:0000259" key="2">
    <source>
        <dbReference type="Pfam" id="PF00149"/>
    </source>
</evidence>
<comment type="caution">
    <text evidence="3">The sequence shown here is derived from an EMBL/GenBank/DDBJ whole genome shotgun (WGS) entry which is preliminary data.</text>
</comment>
<feature type="chain" id="PRO_5046886887" description="Calcineurin-like phosphoesterase domain-containing protein" evidence="1">
    <location>
        <begin position="29"/>
        <end position="337"/>
    </location>
</feature>
<keyword evidence="1" id="KW-0732">Signal</keyword>
<accession>A0ABP5B5I9</accession>
<dbReference type="PANTHER" id="PTHR43143">
    <property type="entry name" value="METALLOPHOSPHOESTERASE, CALCINEURIN SUPERFAMILY"/>
    <property type="match status" value="1"/>
</dbReference>
<gene>
    <name evidence="3" type="ORF">GCM10009737_37780</name>
</gene>
<dbReference type="Gene3D" id="3.60.21.10">
    <property type="match status" value="1"/>
</dbReference>
<feature type="domain" description="Calcineurin-like phosphoesterase" evidence="2">
    <location>
        <begin position="36"/>
        <end position="266"/>
    </location>
</feature>
<reference evidence="4" key="1">
    <citation type="journal article" date="2019" name="Int. J. Syst. Evol. Microbiol.">
        <title>The Global Catalogue of Microorganisms (GCM) 10K type strain sequencing project: providing services to taxonomists for standard genome sequencing and annotation.</title>
        <authorList>
            <consortium name="The Broad Institute Genomics Platform"/>
            <consortium name="The Broad Institute Genome Sequencing Center for Infectious Disease"/>
            <person name="Wu L."/>
            <person name="Ma J."/>
        </authorList>
    </citation>
    <scope>NUCLEOTIDE SEQUENCE [LARGE SCALE GENOMIC DNA]</scope>
    <source>
        <strain evidence="4">JCM 14046</strain>
    </source>
</reference>
<organism evidence="3 4">
    <name type="scientific">Nocardioides lentus</name>
    <dbReference type="NCBI Taxonomy" id="338077"/>
    <lineage>
        <taxon>Bacteria</taxon>
        <taxon>Bacillati</taxon>
        <taxon>Actinomycetota</taxon>
        <taxon>Actinomycetes</taxon>
        <taxon>Propionibacteriales</taxon>
        <taxon>Nocardioidaceae</taxon>
        <taxon>Nocardioides</taxon>
    </lineage>
</organism>
<proteinExistence type="predicted"/>
<dbReference type="Proteomes" id="UP001501612">
    <property type="component" value="Unassembled WGS sequence"/>
</dbReference>
<dbReference type="PANTHER" id="PTHR43143:SF5">
    <property type="entry name" value="SECRETED PROTEIN"/>
    <property type="match status" value="1"/>
</dbReference>
<dbReference type="SUPFAM" id="SSF56300">
    <property type="entry name" value="Metallo-dependent phosphatases"/>
    <property type="match status" value="1"/>
</dbReference>
<dbReference type="InterPro" id="IPR029052">
    <property type="entry name" value="Metallo-depent_PP-like"/>
</dbReference>
<dbReference type="RefSeq" id="WP_344009598.1">
    <property type="nucleotide sequence ID" value="NZ_BAAAMY010000015.1"/>
</dbReference>
<dbReference type="Pfam" id="PF00149">
    <property type="entry name" value="Metallophos"/>
    <property type="match status" value="1"/>
</dbReference>
<protein>
    <recommendedName>
        <fullName evidence="2">Calcineurin-like phosphoesterase domain-containing protein</fullName>
    </recommendedName>
</protein>
<dbReference type="EMBL" id="BAAAMY010000015">
    <property type="protein sequence ID" value="GAA1932246.1"/>
    <property type="molecule type" value="Genomic_DNA"/>
</dbReference>
<keyword evidence="4" id="KW-1185">Reference proteome</keyword>
<sequence length="337" mass="36528">MRPSLRLAVTTLAALLLAPVLAAAPAGAADDDPRFTIAVVPDTQTEVTRSGDTRFAGRTRWLVQRRTVDDLRFVLHTGDVTDWGWAAPGQLDTARSALGVLTSAGIPWQVAVGNHDTRYPGWDGRGGYGTRPYVDNPECRARYGTACTRGALLRRTDEIDRALPGTFAGRYDAGQIANVHRNFEAGGLRWMVLSLEAWPRPAVVDWARSVVAAHPRRNIIVNTHSYLTADGRISTSAEYGATSPAQLWERLLSRYPNVKLVFSGHTGTAAYRTDRGVAGNLVASFLGAFHSPDRDPVRLVTIDPVAGSVTSRFHLPSTGGRLSQYDATVTGLAFVRP</sequence>